<feature type="transmembrane region" description="Helical" evidence="10">
    <location>
        <begin position="376"/>
        <end position="399"/>
    </location>
</feature>
<comment type="subcellular location">
    <subcellularLocation>
        <location evidence="1">Membrane</location>
        <topology evidence="1">Multi-pass membrane protein</topology>
    </subcellularLocation>
</comment>
<evidence type="ECO:0000256" key="5">
    <source>
        <dbReference type="ARBA" id="ARBA00022989"/>
    </source>
</evidence>
<dbReference type="Pfam" id="PF00083">
    <property type="entry name" value="Sugar_tr"/>
    <property type="match status" value="1"/>
</dbReference>
<evidence type="ECO:0000256" key="3">
    <source>
        <dbReference type="ARBA" id="ARBA00022448"/>
    </source>
</evidence>
<evidence type="ECO:0000259" key="11">
    <source>
        <dbReference type="PROSITE" id="PS50850"/>
    </source>
</evidence>
<dbReference type="NCBIfam" id="TIGR00879">
    <property type="entry name" value="SP"/>
    <property type="match status" value="1"/>
</dbReference>
<evidence type="ECO:0000256" key="1">
    <source>
        <dbReference type="ARBA" id="ARBA00004141"/>
    </source>
</evidence>
<protein>
    <submittedName>
        <fullName evidence="12">MFS transporter- SP family- general alpha glucoside:H+ symporter</fullName>
    </submittedName>
</protein>
<reference evidence="12 13" key="1">
    <citation type="submission" date="2023-01" db="EMBL/GenBank/DDBJ databases">
        <title>Analysis of 21 Apiospora genomes using comparative genomics revels a genus with tremendous synthesis potential of carbohydrate active enzymes and secondary metabolites.</title>
        <authorList>
            <person name="Sorensen T."/>
        </authorList>
    </citation>
    <scope>NUCLEOTIDE SEQUENCE [LARGE SCALE GENOMIC DNA]</scope>
    <source>
        <strain evidence="12 13">CBS 24483</strain>
    </source>
</reference>
<name>A0ABR1Q7K4_9PEZI</name>
<evidence type="ECO:0000313" key="12">
    <source>
        <dbReference type="EMBL" id="KAK7948071.1"/>
    </source>
</evidence>
<proteinExistence type="inferred from homology"/>
<feature type="region of interest" description="Disordered" evidence="9">
    <location>
        <begin position="1"/>
        <end position="68"/>
    </location>
</feature>
<dbReference type="InterPro" id="IPR003663">
    <property type="entry name" value="Sugar/inositol_transpt"/>
</dbReference>
<feature type="transmembrane region" description="Helical" evidence="10">
    <location>
        <begin position="513"/>
        <end position="530"/>
    </location>
</feature>
<dbReference type="InterPro" id="IPR050360">
    <property type="entry name" value="MFS_Sugar_Transporters"/>
</dbReference>
<keyword evidence="4 10" id="KW-0812">Transmembrane</keyword>
<feature type="domain" description="Major facilitator superfamily (MFS) profile" evidence="11">
    <location>
        <begin position="118"/>
        <end position="564"/>
    </location>
</feature>
<feature type="transmembrane region" description="Helical" evidence="10">
    <location>
        <begin position="542"/>
        <end position="558"/>
    </location>
</feature>
<keyword evidence="5 10" id="KW-1133">Transmembrane helix</keyword>
<evidence type="ECO:0000256" key="10">
    <source>
        <dbReference type="SAM" id="Phobius"/>
    </source>
</evidence>
<evidence type="ECO:0000313" key="13">
    <source>
        <dbReference type="Proteomes" id="UP001391051"/>
    </source>
</evidence>
<dbReference type="InterPro" id="IPR005828">
    <property type="entry name" value="MFS_sugar_transport-like"/>
</dbReference>
<organism evidence="12 13">
    <name type="scientific">Apiospora aurea</name>
    <dbReference type="NCBI Taxonomy" id="335848"/>
    <lineage>
        <taxon>Eukaryota</taxon>
        <taxon>Fungi</taxon>
        <taxon>Dikarya</taxon>
        <taxon>Ascomycota</taxon>
        <taxon>Pezizomycotina</taxon>
        <taxon>Sordariomycetes</taxon>
        <taxon>Xylariomycetidae</taxon>
        <taxon>Amphisphaeriales</taxon>
        <taxon>Apiosporaceae</taxon>
        <taxon>Apiospora</taxon>
    </lineage>
</organism>
<keyword evidence="6 10" id="KW-0472">Membrane</keyword>
<feature type="transmembrane region" description="Helical" evidence="10">
    <location>
        <begin position="219"/>
        <end position="241"/>
    </location>
</feature>
<feature type="transmembrane region" description="Helical" evidence="10">
    <location>
        <begin position="414"/>
        <end position="432"/>
    </location>
</feature>
<feature type="transmembrane region" description="Helical" evidence="10">
    <location>
        <begin position="439"/>
        <end position="459"/>
    </location>
</feature>
<dbReference type="InterPro" id="IPR036259">
    <property type="entry name" value="MFS_trans_sf"/>
</dbReference>
<evidence type="ECO:0000256" key="4">
    <source>
        <dbReference type="ARBA" id="ARBA00022692"/>
    </source>
</evidence>
<evidence type="ECO:0000256" key="2">
    <source>
        <dbReference type="ARBA" id="ARBA00010992"/>
    </source>
</evidence>
<comment type="caution">
    <text evidence="12">The sequence shown here is derived from an EMBL/GenBank/DDBJ whole genome shotgun (WGS) entry which is preliminary data.</text>
</comment>
<evidence type="ECO:0000256" key="7">
    <source>
        <dbReference type="ARBA" id="ARBA00026248"/>
    </source>
</evidence>
<accession>A0ABR1Q7K4</accession>
<feature type="transmembrane region" description="Helical" evidence="10">
    <location>
        <begin position="471"/>
        <end position="493"/>
    </location>
</feature>
<keyword evidence="7" id="KW-0462">Maltose metabolism</keyword>
<keyword evidence="3 8" id="KW-0813">Transport</keyword>
<dbReference type="InterPro" id="IPR005829">
    <property type="entry name" value="Sugar_transporter_CS"/>
</dbReference>
<dbReference type="EMBL" id="JAQQWE010000006">
    <property type="protein sequence ID" value="KAK7948071.1"/>
    <property type="molecule type" value="Genomic_DNA"/>
</dbReference>
<dbReference type="InterPro" id="IPR020846">
    <property type="entry name" value="MFS_dom"/>
</dbReference>
<gene>
    <name evidence="12" type="ORF">PG986_008957</name>
</gene>
<evidence type="ECO:0000256" key="8">
    <source>
        <dbReference type="RuleBase" id="RU003346"/>
    </source>
</evidence>
<dbReference type="PANTHER" id="PTHR48022:SF5">
    <property type="entry name" value="ALPHA-GLUCOSIDES PERMEASE MPH2-RELATED"/>
    <property type="match status" value="1"/>
</dbReference>
<sequence>MTDRNQPSENAQDGSGDETGAGRNVRLRDGAEEISQAPPTYSTTARRRVEDAEKHPERPQVRAGPQQSVQIDPAVARKIAANVDDFMTLVHEADAANERERDMKLSTAFKIYPKAIAWSAVLSSCLVMEGYDTSIVGSYFAYPVFKNKFGEPAPNGDMVISAAWQNGIQGATNVGEIIGLQIAGWVSERYGYRWTIISALIAITGFIFFPFFAESLVVFLVGEFFQGLSWGVFQTMTTAYAAEVCPVPLRHYLTAYVNLCWIMGGFISSGVLVGLVDRQDEWGYKIPFALQWIWPIPIAIGCYLAPESPWWCVRRGHKDRAERSLKRLARREGFSQRDADAAMALMIYTDEMEKQVATGTTYWDCFRGLDLRRTEIVCMTWMAQTMAGGAISGLSAFFFQQAGISAADSFKLGWGQNALGAVGTMASWLILTKVGRKTLMFWGMAAMFVLLLITGFMGIHTPPSTAEAWTAGTMVVLLTAVSNFSVGPVVYTIVSEIPSTRLRAKSIILARNAYNAINIAFVNVLSYRQVTPAEWNWGPKAAFFWAGMNAIFTTYIFFRLPETQGRTYAELDILFENKIPARKFASTKIDTLAKGTEGAQKEQADRLAAPAGSMQEYT</sequence>
<dbReference type="Gene3D" id="1.20.1250.20">
    <property type="entry name" value="MFS general substrate transporter like domains"/>
    <property type="match status" value="1"/>
</dbReference>
<feature type="region of interest" description="Disordered" evidence="9">
    <location>
        <begin position="595"/>
        <end position="618"/>
    </location>
</feature>
<dbReference type="SUPFAM" id="SSF103473">
    <property type="entry name" value="MFS general substrate transporter"/>
    <property type="match status" value="1"/>
</dbReference>
<comment type="similarity">
    <text evidence="2 8">Belongs to the major facilitator superfamily. Sugar transporter (TC 2.A.1.1) family.</text>
</comment>
<dbReference type="GeneID" id="92078241"/>
<feature type="transmembrane region" description="Helical" evidence="10">
    <location>
        <begin position="253"/>
        <end position="276"/>
    </location>
</feature>
<feature type="compositionally biased region" description="Polar residues" evidence="9">
    <location>
        <begin position="1"/>
        <end position="13"/>
    </location>
</feature>
<dbReference type="PANTHER" id="PTHR48022">
    <property type="entry name" value="PLASTIDIC GLUCOSE TRANSPORTER 4"/>
    <property type="match status" value="1"/>
</dbReference>
<evidence type="ECO:0000256" key="9">
    <source>
        <dbReference type="SAM" id="MobiDB-lite"/>
    </source>
</evidence>
<feature type="transmembrane region" description="Helical" evidence="10">
    <location>
        <begin position="194"/>
        <end position="213"/>
    </location>
</feature>
<dbReference type="RefSeq" id="XP_066697577.1">
    <property type="nucleotide sequence ID" value="XM_066845179.1"/>
</dbReference>
<dbReference type="Proteomes" id="UP001391051">
    <property type="component" value="Unassembled WGS sequence"/>
</dbReference>
<evidence type="ECO:0000256" key="6">
    <source>
        <dbReference type="ARBA" id="ARBA00023136"/>
    </source>
</evidence>
<feature type="transmembrane region" description="Helical" evidence="10">
    <location>
        <begin position="288"/>
        <end position="305"/>
    </location>
</feature>
<keyword evidence="13" id="KW-1185">Reference proteome</keyword>
<dbReference type="PROSITE" id="PS00217">
    <property type="entry name" value="SUGAR_TRANSPORT_2"/>
    <property type="match status" value="1"/>
</dbReference>
<dbReference type="PROSITE" id="PS50850">
    <property type="entry name" value="MFS"/>
    <property type="match status" value="1"/>
</dbReference>
<feature type="compositionally biased region" description="Basic and acidic residues" evidence="9">
    <location>
        <begin position="47"/>
        <end position="60"/>
    </location>
</feature>